<dbReference type="InterPro" id="IPR027417">
    <property type="entry name" value="P-loop_NTPase"/>
</dbReference>
<protein>
    <submittedName>
        <fullName evidence="2">Uncharacterized protein</fullName>
    </submittedName>
</protein>
<sequence length="122" mass="13474">MESGDGNGVPENIDLDRSRRRQGKRRSAPDAPISKNVLLLVKGLIQSWGALKMCLEMGVPFLGRVPMDPQLGKAAEEGRSCFVDKKCRASQLALKKIVDKLVTDQTETKITLEETHRNPNSS</sequence>
<gene>
    <name evidence="2" type="ORF">Syun_009166</name>
</gene>
<reference evidence="2 3" key="1">
    <citation type="submission" date="2024-01" db="EMBL/GenBank/DDBJ databases">
        <title>Genome assemblies of Stephania.</title>
        <authorList>
            <person name="Yang L."/>
        </authorList>
    </citation>
    <scope>NUCLEOTIDE SEQUENCE [LARGE SCALE GENOMIC DNA]</scope>
    <source>
        <strain evidence="2">YNDBR</strain>
        <tissue evidence="2">Leaf</tissue>
    </source>
</reference>
<evidence type="ECO:0000313" key="2">
    <source>
        <dbReference type="EMBL" id="KAK9150857.1"/>
    </source>
</evidence>
<proteinExistence type="predicted"/>
<dbReference type="AlphaFoldDB" id="A0AAP0KGF6"/>
<feature type="region of interest" description="Disordered" evidence="1">
    <location>
        <begin position="1"/>
        <end position="30"/>
    </location>
</feature>
<dbReference type="Proteomes" id="UP001420932">
    <property type="component" value="Unassembled WGS sequence"/>
</dbReference>
<name>A0AAP0KGF6_9MAGN</name>
<keyword evidence="3" id="KW-1185">Reference proteome</keyword>
<evidence type="ECO:0000313" key="3">
    <source>
        <dbReference type="Proteomes" id="UP001420932"/>
    </source>
</evidence>
<comment type="caution">
    <text evidence="2">The sequence shown here is derived from an EMBL/GenBank/DDBJ whole genome shotgun (WGS) entry which is preliminary data.</text>
</comment>
<evidence type="ECO:0000256" key="1">
    <source>
        <dbReference type="SAM" id="MobiDB-lite"/>
    </source>
</evidence>
<dbReference type="Gene3D" id="3.40.50.300">
    <property type="entry name" value="P-loop containing nucleotide triphosphate hydrolases"/>
    <property type="match status" value="1"/>
</dbReference>
<organism evidence="2 3">
    <name type="scientific">Stephania yunnanensis</name>
    <dbReference type="NCBI Taxonomy" id="152371"/>
    <lineage>
        <taxon>Eukaryota</taxon>
        <taxon>Viridiplantae</taxon>
        <taxon>Streptophyta</taxon>
        <taxon>Embryophyta</taxon>
        <taxon>Tracheophyta</taxon>
        <taxon>Spermatophyta</taxon>
        <taxon>Magnoliopsida</taxon>
        <taxon>Ranunculales</taxon>
        <taxon>Menispermaceae</taxon>
        <taxon>Menispermoideae</taxon>
        <taxon>Cissampelideae</taxon>
        <taxon>Stephania</taxon>
    </lineage>
</organism>
<dbReference type="EMBL" id="JBBNAF010000004">
    <property type="protein sequence ID" value="KAK9150857.1"/>
    <property type="molecule type" value="Genomic_DNA"/>
</dbReference>
<accession>A0AAP0KGF6</accession>